<feature type="compositionally biased region" description="Gly residues" evidence="1">
    <location>
        <begin position="415"/>
        <end position="427"/>
    </location>
</feature>
<feature type="compositionally biased region" description="Low complexity" evidence="1">
    <location>
        <begin position="457"/>
        <end position="468"/>
    </location>
</feature>
<sequence>MPPRRLPRSWLAGRLRSAAGAVQRLAGRVEPAGATGSRPSDVRTAAPRRFGEPPQHWLDLVAAHAPGLLQDLDLDGPPAGSPGGGAAGHHGRPAHEDAVPSAGDVATGGRSRSTADPSGGFGGPAGLPGAGGSGGYDADELGGRGSAGRPDANVSGAPDVGAPDAGDAPGRPGVDGRSSEPGATGRFAGPQGWRATGTEVVDASGAADRLGDAGLGTAGSSSGSSGTGGSSGRGRRIGATGGSAVAGAPGTAGVCGTGIGLGVPGAPVGSGPGTRSGGPAPRDAAGAVAGIGGNGPPASGPAGEAGGASWPMIRPAVPGTQPSSGWSEHARATSSPSPASDPRGSDRIVEDSGSSSGTLPPRSAVESERTPDGRGRERAAAGGSRHSASPLGTGGDGFEVGRDGAKGGRKRFGAGRNGLGTGGGRPGRPGSAAGDVAGGQHLGEADGRAGRTGPVGAGLAADGGPPDVVRAAGNSPWPALPDDPVWPGHRSGGAASTGGADVVSGGVWTDGSGRGPVGGGWSAVTGDLWPALPDDRLLWTAPGAALDAADLSRLEREQAGD</sequence>
<organism evidence="2 3">
    <name type="scientific">Micromonospora coriariae</name>
    <dbReference type="NCBI Taxonomy" id="285665"/>
    <lineage>
        <taxon>Bacteria</taxon>
        <taxon>Bacillati</taxon>
        <taxon>Actinomycetota</taxon>
        <taxon>Actinomycetes</taxon>
        <taxon>Micromonosporales</taxon>
        <taxon>Micromonosporaceae</taxon>
        <taxon>Micromonospora</taxon>
    </lineage>
</organism>
<gene>
    <name evidence="2" type="ORF">GA0070607_5534</name>
</gene>
<proteinExistence type="predicted"/>
<protein>
    <submittedName>
        <fullName evidence="2">Uncharacterized protein</fullName>
    </submittedName>
</protein>
<name>A0A1C4XN84_9ACTN</name>
<evidence type="ECO:0000313" key="3">
    <source>
        <dbReference type="Proteomes" id="UP000198243"/>
    </source>
</evidence>
<dbReference type="AlphaFoldDB" id="A0A1C4XN84"/>
<dbReference type="EMBL" id="LT607412">
    <property type="protein sequence ID" value="SCF09980.1"/>
    <property type="molecule type" value="Genomic_DNA"/>
</dbReference>
<feature type="compositionally biased region" description="Low complexity" evidence="1">
    <location>
        <begin position="156"/>
        <end position="176"/>
    </location>
</feature>
<feature type="compositionally biased region" description="Polar residues" evidence="1">
    <location>
        <begin position="320"/>
        <end position="338"/>
    </location>
</feature>
<feature type="compositionally biased region" description="Low complexity" evidence="1">
    <location>
        <begin position="69"/>
        <end position="78"/>
    </location>
</feature>
<feature type="compositionally biased region" description="Gly residues" evidence="1">
    <location>
        <begin position="119"/>
        <end position="135"/>
    </location>
</feature>
<feature type="region of interest" description="Disordered" evidence="1">
    <location>
        <begin position="266"/>
        <end position="519"/>
    </location>
</feature>
<feature type="region of interest" description="Disordered" evidence="1">
    <location>
        <begin position="211"/>
        <end position="248"/>
    </location>
</feature>
<feature type="compositionally biased region" description="Basic and acidic residues" evidence="1">
    <location>
        <begin position="365"/>
        <end position="379"/>
    </location>
</feature>
<reference evidence="3" key="1">
    <citation type="submission" date="2016-06" db="EMBL/GenBank/DDBJ databases">
        <authorList>
            <person name="Varghese N."/>
            <person name="Submissions Spin"/>
        </authorList>
    </citation>
    <scope>NUCLEOTIDE SEQUENCE [LARGE SCALE GENOMIC DNA]</scope>
    <source>
        <strain evidence="3">DSM 44875</strain>
    </source>
</reference>
<evidence type="ECO:0000256" key="1">
    <source>
        <dbReference type="SAM" id="MobiDB-lite"/>
    </source>
</evidence>
<feature type="region of interest" description="Disordered" evidence="1">
    <location>
        <begin position="27"/>
        <end position="54"/>
    </location>
</feature>
<feature type="compositionally biased region" description="Low complexity" evidence="1">
    <location>
        <begin position="380"/>
        <end position="389"/>
    </location>
</feature>
<feature type="region of interest" description="Disordered" evidence="1">
    <location>
        <begin position="69"/>
        <end position="195"/>
    </location>
</feature>
<keyword evidence="3" id="KW-1185">Reference proteome</keyword>
<accession>A0A1C4XN84</accession>
<evidence type="ECO:0000313" key="2">
    <source>
        <dbReference type="EMBL" id="SCF09980.1"/>
    </source>
</evidence>
<feature type="compositionally biased region" description="Gly residues" evidence="1">
    <location>
        <begin position="266"/>
        <end position="276"/>
    </location>
</feature>
<dbReference type="Proteomes" id="UP000198243">
    <property type="component" value="Chromosome I"/>
</dbReference>